<dbReference type="InterPro" id="IPR006139">
    <property type="entry name" value="D-isomer_2_OHA_DH_cat_dom"/>
</dbReference>
<dbReference type="Pfam" id="PF02826">
    <property type="entry name" value="2-Hacid_dh_C"/>
    <property type="match status" value="1"/>
</dbReference>
<proteinExistence type="inferred from homology"/>
<comment type="similarity">
    <text evidence="3">Belongs to the D-isomer specific 2-hydroxyacid dehydrogenase family.</text>
</comment>
<evidence type="ECO:0000259" key="4">
    <source>
        <dbReference type="Pfam" id="PF00389"/>
    </source>
</evidence>
<comment type="caution">
    <text evidence="6">The sequence shown here is derived from an EMBL/GenBank/DDBJ whole genome shotgun (WGS) entry which is preliminary data.</text>
</comment>
<evidence type="ECO:0000256" key="2">
    <source>
        <dbReference type="ARBA" id="ARBA00073306"/>
    </source>
</evidence>
<dbReference type="InterPro" id="IPR036291">
    <property type="entry name" value="NAD(P)-bd_dom_sf"/>
</dbReference>
<dbReference type="AlphaFoldDB" id="A0AAV8Z361"/>
<evidence type="ECO:0000256" key="3">
    <source>
        <dbReference type="RuleBase" id="RU003719"/>
    </source>
</evidence>
<feature type="domain" description="D-isomer specific 2-hydroxyacid dehydrogenase catalytic" evidence="4">
    <location>
        <begin position="43"/>
        <end position="339"/>
    </location>
</feature>
<evidence type="ECO:0000259" key="5">
    <source>
        <dbReference type="Pfam" id="PF02826"/>
    </source>
</evidence>
<name>A0AAV8Z361_9CUCU</name>
<sequence length="382" mass="42466">MARGGIYCVMRSDELRNADRKQWLRMDLWKMVVIRVESGINCEVIAVQNETREEILSKIHGVDALLWATHIKIDKEILDAAGSQMKTIGSMSAGYNHIDLEELKKRGIKMGNTPKVLNAAVADTAILLGLAASRRLHEGRLLIQDGKWNPSEWILGQDIAGSTVGIIGLGGIGSATARRLQAFEVKEIVYTGHREKPEGIELGARFIPLNESDYLIRNSDFIFVSVPLTPETEGMCNEEFFSKMKKTAVFVNTSRGKVVDQKALVKALKQGQIFAAGLDVMTPEPLPTDDELLTLPNVDVNFCFHTGEVPRQKTREAMGKLTVENIVKGLKGEPMITPVVSNGRTNTRRTKNRTLTVTGRRKYFNLPIHIAVNSVYYYCVIG</sequence>
<evidence type="ECO:0000313" key="6">
    <source>
        <dbReference type="EMBL" id="KAJ8957512.1"/>
    </source>
</evidence>
<protein>
    <recommendedName>
        <fullName evidence="2">Glyoxylate reductase/hydroxypyruvate reductase</fullName>
    </recommendedName>
</protein>
<dbReference type="InterPro" id="IPR006140">
    <property type="entry name" value="D-isomer_DH_NAD-bd"/>
</dbReference>
<keyword evidence="7" id="KW-1185">Reference proteome</keyword>
<evidence type="ECO:0000256" key="1">
    <source>
        <dbReference type="ARBA" id="ARBA00023002"/>
    </source>
</evidence>
<dbReference type="PROSITE" id="PS00671">
    <property type="entry name" value="D_2_HYDROXYACID_DH_3"/>
    <property type="match status" value="1"/>
</dbReference>
<accession>A0AAV8Z361</accession>
<dbReference type="PANTHER" id="PTHR10996:SF119">
    <property type="entry name" value="FI03731P-RELATED"/>
    <property type="match status" value="1"/>
</dbReference>
<dbReference type="InterPro" id="IPR050223">
    <property type="entry name" value="D-isomer_2-hydroxyacid_DH"/>
</dbReference>
<dbReference type="EMBL" id="JAPWTK010000022">
    <property type="protein sequence ID" value="KAJ8957512.1"/>
    <property type="molecule type" value="Genomic_DNA"/>
</dbReference>
<dbReference type="Proteomes" id="UP001162162">
    <property type="component" value="Unassembled WGS sequence"/>
</dbReference>
<organism evidence="6 7">
    <name type="scientific">Aromia moschata</name>
    <dbReference type="NCBI Taxonomy" id="1265417"/>
    <lineage>
        <taxon>Eukaryota</taxon>
        <taxon>Metazoa</taxon>
        <taxon>Ecdysozoa</taxon>
        <taxon>Arthropoda</taxon>
        <taxon>Hexapoda</taxon>
        <taxon>Insecta</taxon>
        <taxon>Pterygota</taxon>
        <taxon>Neoptera</taxon>
        <taxon>Endopterygota</taxon>
        <taxon>Coleoptera</taxon>
        <taxon>Polyphaga</taxon>
        <taxon>Cucujiformia</taxon>
        <taxon>Chrysomeloidea</taxon>
        <taxon>Cerambycidae</taxon>
        <taxon>Cerambycinae</taxon>
        <taxon>Callichromatini</taxon>
        <taxon>Aromia</taxon>
    </lineage>
</organism>
<gene>
    <name evidence="6" type="ORF">NQ318_020546</name>
</gene>
<dbReference type="GO" id="GO:0005829">
    <property type="term" value="C:cytosol"/>
    <property type="evidence" value="ECO:0007669"/>
    <property type="project" value="TreeGrafter"/>
</dbReference>
<dbReference type="GO" id="GO:0008465">
    <property type="term" value="F:hydroxypyruvate reductase (NADH) activity"/>
    <property type="evidence" value="ECO:0007669"/>
    <property type="project" value="TreeGrafter"/>
</dbReference>
<reference evidence="6" key="1">
    <citation type="journal article" date="2023" name="Insect Mol. Biol.">
        <title>Genome sequencing provides insights into the evolution of gene families encoding plant cell wall-degrading enzymes in longhorned beetles.</title>
        <authorList>
            <person name="Shin N.R."/>
            <person name="Okamura Y."/>
            <person name="Kirsch R."/>
            <person name="Pauchet Y."/>
        </authorList>
    </citation>
    <scope>NUCLEOTIDE SEQUENCE</scope>
    <source>
        <strain evidence="6">AMC_N1</strain>
    </source>
</reference>
<dbReference type="SUPFAM" id="SSF52283">
    <property type="entry name" value="Formate/glycerate dehydrogenase catalytic domain-like"/>
    <property type="match status" value="1"/>
</dbReference>
<dbReference type="Gene3D" id="3.40.50.720">
    <property type="entry name" value="NAD(P)-binding Rossmann-like Domain"/>
    <property type="match status" value="2"/>
</dbReference>
<dbReference type="FunFam" id="3.40.50.720:FF:000026">
    <property type="entry name" value="Glyoxylate/hydroxypyruvate reductase B"/>
    <property type="match status" value="1"/>
</dbReference>
<dbReference type="PANTHER" id="PTHR10996">
    <property type="entry name" value="2-HYDROXYACID DEHYDROGENASE-RELATED"/>
    <property type="match status" value="1"/>
</dbReference>
<feature type="domain" description="D-isomer specific 2-hydroxyacid dehydrogenase NAD-binding" evidence="5">
    <location>
        <begin position="129"/>
        <end position="298"/>
    </location>
</feature>
<dbReference type="SUPFAM" id="SSF51735">
    <property type="entry name" value="NAD(P)-binding Rossmann-fold domains"/>
    <property type="match status" value="1"/>
</dbReference>
<dbReference type="Pfam" id="PF00389">
    <property type="entry name" value="2-Hacid_dh"/>
    <property type="match status" value="1"/>
</dbReference>
<dbReference type="InterPro" id="IPR029753">
    <property type="entry name" value="D-isomer_DH_CS"/>
</dbReference>
<dbReference type="CDD" id="cd05301">
    <property type="entry name" value="GDH"/>
    <property type="match status" value="1"/>
</dbReference>
<keyword evidence="1 3" id="KW-0560">Oxidoreductase</keyword>
<evidence type="ECO:0000313" key="7">
    <source>
        <dbReference type="Proteomes" id="UP001162162"/>
    </source>
</evidence>
<dbReference type="GO" id="GO:0030267">
    <property type="term" value="F:glyoxylate reductase (NADPH) activity"/>
    <property type="evidence" value="ECO:0007669"/>
    <property type="project" value="TreeGrafter"/>
</dbReference>
<dbReference type="GO" id="GO:0051287">
    <property type="term" value="F:NAD binding"/>
    <property type="evidence" value="ECO:0007669"/>
    <property type="project" value="InterPro"/>
</dbReference>